<evidence type="ECO:0000256" key="9">
    <source>
        <dbReference type="ARBA" id="ARBA00047846"/>
    </source>
</evidence>
<feature type="binding site" evidence="10">
    <location>
        <position position="112"/>
    </location>
    <ligand>
        <name>biotin</name>
        <dbReference type="ChEBI" id="CHEBI:57586"/>
    </ligand>
</feature>
<dbReference type="SUPFAM" id="SSF55681">
    <property type="entry name" value="Class II aaRS and biotin synthetases"/>
    <property type="match status" value="1"/>
</dbReference>
<dbReference type="InterPro" id="IPR030855">
    <property type="entry name" value="Bifunct_BirA"/>
</dbReference>
<dbReference type="Pfam" id="PF02237">
    <property type="entry name" value="BPL_C"/>
    <property type="match status" value="1"/>
</dbReference>
<feature type="binding site" evidence="10">
    <location>
        <position position="183"/>
    </location>
    <ligand>
        <name>biotin</name>
        <dbReference type="ChEBI" id="CHEBI:57586"/>
    </ligand>
</feature>
<dbReference type="InterPro" id="IPR004409">
    <property type="entry name" value="Biotin_operon_repress_HTH"/>
</dbReference>
<comment type="function">
    <text evidence="10">Acts both as a biotin--[acetyl-CoA-carboxylase] ligase and a biotin-operon repressor. In the presence of ATP, BirA activates biotin to form the BirA-biotinyl-5'-adenylate (BirA-bio-5'-AMP or holoBirA) complex. HoloBirA can either transfer the biotinyl moiety to the biotin carboxyl carrier protein (BCCP) subunit of acetyl-CoA carboxylase, or bind to the biotin operator site and inhibit transcription of the operon.</text>
</comment>
<dbReference type="Gene3D" id="3.30.930.10">
    <property type="entry name" value="Bira Bifunctional Protein, Domain 2"/>
    <property type="match status" value="1"/>
</dbReference>
<dbReference type="InterPro" id="IPR045864">
    <property type="entry name" value="aa-tRNA-synth_II/BPL/LPL"/>
</dbReference>
<dbReference type="InterPro" id="IPR004408">
    <property type="entry name" value="Biotin_CoA_COase_ligase"/>
</dbReference>
<keyword evidence="6 10" id="KW-0238">DNA-binding</keyword>
<organism evidence="12 13">
    <name type="scientific">Providencia rustigianii</name>
    <dbReference type="NCBI Taxonomy" id="158850"/>
    <lineage>
        <taxon>Bacteria</taxon>
        <taxon>Pseudomonadati</taxon>
        <taxon>Pseudomonadota</taxon>
        <taxon>Gammaproteobacteria</taxon>
        <taxon>Enterobacterales</taxon>
        <taxon>Morganellaceae</taxon>
        <taxon>Providencia</taxon>
    </lineage>
</organism>
<proteinExistence type="inferred from homology"/>
<dbReference type="OrthoDB" id="9807064at2"/>
<evidence type="ECO:0000256" key="2">
    <source>
        <dbReference type="ARBA" id="ARBA00022598"/>
    </source>
</evidence>
<dbReference type="NCBIfam" id="TIGR00122">
    <property type="entry name" value="birA_repr_reg"/>
    <property type="match status" value="1"/>
</dbReference>
<dbReference type="InterPro" id="IPR013196">
    <property type="entry name" value="HTH_11"/>
</dbReference>
<dbReference type="Pfam" id="PF08279">
    <property type="entry name" value="HTH_11"/>
    <property type="match status" value="1"/>
</dbReference>
<evidence type="ECO:0000256" key="3">
    <source>
        <dbReference type="ARBA" id="ARBA00022741"/>
    </source>
</evidence>
<evidence type="ECO:0000256" key="7">
    <source>
        <dbReference type="ARBA" id="ARBA00023163"/>
    </source>
</evidence>
<evidence type="ECO:0000313" key="13">
    <source>
        <dbReference type="Proteomes" id="UP000255129"/>
    </source>
</evidence>
<dbReference type="Pfam" id="PF03099">
    <property type="entry name" value="BPL_LplA_LipB"/>
    <property type="match status" value="1"/>
</dbReference>
<dbReference type="InterPro" id="IPR008988">
    <property type="entry name" value="Transcriptional_repressor_C"/>
</dbReference>
<name>A0A379G8N4_9GAMM</name>
<dbReference type="PANTHER" id="PTHR12835">
    <property type="entry name" value="BIOTIN PROTEIN LIGASE"/>
    <property type="match status" value="1"/>
</dbReference>
<keyword evidence="5 10" id="KW-0805">Transcription regulation</keyword>
<dbReference type="CDD" id="cd16442">
    <property type="entry name" value="BPL"/>
    <property type="match status" value="1"/>
</dbReference>
<dbReference type="Gene3D" id="1.10.10.10">
    <property type="entry name" value="Winged helix-like DNA-binding domain superfamily/Winged helix DNA-binding domain"/>
    <property type="match status" value="1"/>
</dbReference>
<dbReference type="NCBIfam" id="TIGR00121">
    <property type="entry name" value="birA_ligase"/>
    <property type="match status" value="1"/>
</dbReference>
<evidence type="ECO:0000256" key="1">
    <source>
        <dbReference type="ARBA" id="ARBA00022491"/>
    </source>
</evidence>
<dbReference type="PANTHER" id="PTHR12835:SF5">
    <property type="entry name" value="BIOTIN--PROTEIN LIGASE"/>
    <property type="match status" value="1"/>
</dbReference>
<dbReference type="AlphaFoldDB" id="A0A379G8N4"/>
<dbReference type="EC" id="6.3.4.15" evidence="10"/>
<dbReference type="Gene3D" id="2.30.30.100">
    <property type="match status" value="1"/>
</dbReference>
<accession>A0A379G8N4</accession>
<sequence>MKETSIPLQVIDILADGKIHSGEQLGERLGMTRAAINKHIKTLRSWGLDIQTVTGKGYQVPNKINLLNKSDIEKYVDAVKIIVEPVIDSTNQYMLERIPNLNSGDTCLAEYQSAGRGRRGRQWISPFGCNLYLSTYWRLEQGPAAAIGLSLVVGIVIAETLNKVCGNKVKVKWPNDLYMNDKKLAGILVELTGKTGDAAHIIIGIGINIGMNENILQKEKPINQAWSSLTDEVENIERNKLAGNIINALRQSLLLFEKEGLKPFLAKWFDLDNFLGRSVKLLIGNDVITGIEKGINEQGALLLQTENGEIIPYIGGEISLRGNEK</sequence>
<dbReference type="InterPro" id="IPR036390">
    <property type="entry name" value="WH_DNA-bd_sf"/>
</dbReference>
<evidence type="ECO:0000256" key="10">
    <source>
        <dbReference type="HAMAP-Rule" id="MF_00978"/>
    </source>
</evidence>
<dbReference type="GO" id="GO:0004077">
    <property type="term" value="F:biotin--[biotin carboxyl-carrier protein] ligase activity"/>
    <property type="evidence" value="ECO:0007669"/>
    <property type="project" value="UniProtKB-UniRule"/>
</dbReference>
<dbReference type="GO" id="GO:0005737">
    <property type="term" value="C:cytoplasm"/>
    <property type="evidence" value="ECO:0007669"/>
    <property type="project" value="TreeGrafter"/>
</dbReference>
<dbReference type="InterPro" id="IPR036388">
    <property type="entry name" value="WH-like_DNA-bd_sf"/>
</dbReference>
<keyword evidence="7 10" id="KW-0804">Transcription</keyword>
<dbReference type="EMBL" id="UGUA01000002">
    <property type="protein sequence ID" value="SUC37231.1"/>
    <property type="molecule type" value="Genomic_DNA"/>
</dbReference>
<evidence type="ECO:0000256" key="5">
    <source>
        <dbReference type="ARBA" id="ARBA00023015"/>
    </source>
</evidence>
<evidence type="ECO:0000256" key="8">
    <source>
        <dbReference type="ARBA" id="ARBA00023267"/>
    </source>
</evidence>
<dbReference type="HAMAP" id="MF_00978">
    <property type="entry name" value="Bifunct_BirA"/>
    <property type="match status" value="1"/>
</dbReference>
<dbReference type="NCBIfam" id="NF008849">
    <property type="entry name" value="PRK11886.1-4"/>
    <property type="match status" value="1"/>
</dbReference>
<comment type="catalytic activity">
    <reaction evidence="9 10">
        <text>biotin + L-lysyl-[protein] + ATP = N(6)-biotinyl-L-lysyl-[protein] + AMP + diphosphate + H(+)</text>
        <dbReference type="Rhea" id="RHEA:11756"/>
        <dbReference type="Rhea" id="RHEA-COMP:9752"/>
        <dbReference type="Rhea" id="RHEA-COMP:10505"/>
        <dbReference type="ChEBI" id="CHEBI:15378"/>
        <dbReference type="ChEBI" id="CHEBI:29969"/>
        <dbReference type="ChEBI" id="CHEBI:30616"/>
        <dbReference type="ChEBI" id="CHEBI:33019"/>
        <dbReference type="ChEBI" id="CHEBI:57586"/>
        <dbReference type="ChEBI" id="CHEBI:83144"/>
        <dbReference type="ChEBI" id="CHEBI:456215"/>
        <dbReference type="EC" id="6.3.4.15"/>
    </reaction>
</comment>
<evidence type="ECO:0000256" key="4">
    <source>
        <dbReference type="ARBA" id="ARBA00022840"/>
    </source>
</evidence>
<dbReference type="GO" id="GO:0005524">
    <property type="term" value="F:ATP binding"/>
    <property type="evidence" value="ECO:0007669"/>
    <property type="project" value="UniProtKB-UniRule"/>
</dbReference>
<dbReference type="SUPFAM" id="SSF46785">
    <property type="entry name" value="Winged helix' DNA-binding domain"/>
    <property type="match status" value="1"/>
</dbReference>
<dbReference type="InterPro" id="IPR004143">
    <property type="entry name" value="BPL_LPL_catalytic"/>
</dbReference>
<dbReference type="RefSeq" id="WP_006816342.1">
    <property type="nucleotide sequence ID" value="NZ_AP018946.1"/>
</dbReference>
<keyword evidence="2 10" id="KW-0436">Ligase</keyword>
<keyword evidence="1 10" id="KW-0678">Repressor</keyword>
<feature type="binding site" evidence="10">
    <location>
        <begin position="89"/>
        <end position="91"/>
    </location>
    <ligand>
        <name>biotin</name>
        <dbReference type="ChEBI" id="CHEBI:57586"/>
    </ligand>
</feature>
<dbReference type="InterPro" id="IPR003142">
    <property type="entry name" value="BPL_C"/>
</dbReference>
<keyword evidence="3 10" id="KW-0547">Nucleotide-binding</keyword>
<dbReference type="GO" id="GO:0006355">
    <property type="term" value="P:regulation of DNA-templated transcription"/>
    <property type="evidence" value="ECO:0007669"/>
    <property type="project" value="UniProtKB-UniRule"/>
</dbReference>
<evidence type="ECO:0000259" key="11">
    <source>
        <dbReference type="PROSITE" id="PS51733"/>
    </source>
</evidence>
<comment type="similarity">
    <text evidence="10">Belongs to the biotin--protein ligase family.</text>
</comment>
<feature type="binding site" evidence="10">
    <location>
        <begin position="116"/>
        <end position="118"/>
    </location>
    <ligand>
        <name>biotin</name>
        <dbReference type="ChEBI" id="CHEBI:57586"/>
    </ligand>
</feature>
<dbReference type="Proteomes" id="UP000255129">
    <property type="component" value="Unassembled WGS sequence"/>
</dbReference>
<evidence type="ECO:0000313" key="12">
    <source>
        <dbReference type="EMBL" id="SUC37231.1"/>
    </source>
</evidence>
<evidence type="ECO:0000256" key="6">
    <source>
        <dbReference type="ARBA" id="ARBA00023125"/>
    </source>
</evidence>
<dbReference type="PROSITE" id="PS51733">
    <property type="entry name" value="BPL_LPL_CATALYTIC"/>
    <property type="match status" value="1"/>
</dbReference>
<keyword evidence="4 10" id="KW-0067">ATP-binding</keyword>
<protein>
    <recommendedName>
        <fullName evidence="10">Bifunctional ligase/repressor BirA</fullName>
    </recommendedName>
    <alternativeName>
        <fullName evidence="10">Biotin operon repressor</fullName>
    </alternativeName>
    <alternativeName>
        <fullName evidence="10">Biotin--[acetyl-CoA-carboxylase] ligase</fullName>
        <ecNumber evidence="10">6.3.4.15</ecNumber>
    </alternativeName>
    <alternativeName>
        <fullName evidence="10">Biotin--protein ligase</fullName>
    </alternativeName>
    <alternativeName>
        <fullName evidence="10">Biotin-[acetyl-CoA carboxylase] synthetase</fullName>
    </alternativeName>
</protein>
<dbReference type="NCBIfam" id="NF008847">
    <property type="entry name" value="PRK11886.1-2"/>
    <property type="match status" value="1"/>
</dbReference>
<feature type="DNA-binding region" description="H-T-H motif" evidence="10">
    <location>
        <begin position="22"/>
        <end position="41"/>
    </location>
</feature>
<reference evidence="12 13" key="1">
    <citation type="submission" date="2018-06" db="EMBL/GenBank/DDBJ databases">
        <authorList>
            <consortium name="Pathogen Informatics"/>
            <person name="Doyle S."/>
        </authorList>
    </citation>
    <scope>NUCLEOTIDE SEQUENCE [LARGE SCALE GENOMIC DNA]</scope>
    <source>
        <strain evidence="12 13">NCTC12026</strain>
    </source>
</reference>
<dbReference type="GO" id="GO:0003677">
    <property type="term" value="F:DNA binding"/>
    <property type="evidence" value="ECO:0007669"/>
    <property type="project" value="UniProtKB-UniRule"/>
</dbReference>
<dbReference type="SUPFAM" id="SSF50037">
    <property type="entry name" value="C-terminal domain of transcriptional repressors"/>
    <property type="match status" value="1"/>
</dbReference>
<keyword evidence="8 10" id="KW-0092">Biotin</keyword>
<feature type="domain" description="BPL/LPL catalytic" evidence="11">
    <location>
        <begin position="66"/>
        <end position="257"/>
    </location>
</feature>
<dbReference type="FunFam" id="3.30.930.10:FF:000050">
    <property type="entry name" value="Bifunctional ligase/repressor BirA"/>
    <property type="match status" value="1"/>
</dbReference>
<gene>
    <name evidence="10 12" type="primary">birA</name>
    <name evidence="12" type="ORF">NCTC12026_03703</name>
</gene>